<dbReference type="InterPro" id="IPR050662">
    <property type="entry name" value="Sec-metab_biosynth-thioest"/>
</dbReference>
<evidence type="ECO:0000259" key="1">
    <source>
        <dbReference type="SMART" id="SM00849"/>
    </source>
</evidence>
<proteinExistence type="predicted"/>
<dbReference type="SMART" id="SM00849">
    <property type="entry name" value="Lactamase_B"/>
    <property type="match status" value="1"/>
</dbReference>
<dbReference type="PANTHER" id="PTHR23131">
    <property type="entry name" value="ENDORIBONUCLEASE LACTB2"/>
    <property type="match status" value="1"/>
</dbReference>
<feature type="domain" description="Metallo-beta-lactamase" evidence="1">
    <location>
        <begin position="28"/>
        <end position="208"/>
    </location>
</feature>
<dbReference type="InterPro" id="IPR041516">
    <property type="entry name" value="LACTB2_WH"/>
</dbReference>
<dbReference type="Proteomes" id="UP000555411">
    <property type="component" value="Unassembled WGS sequence"/>
</dbReference>
<dbReference type="InterPro" id="IPR036866">
    <property type="entry name" value="RibonucZ/Hydroxyglut_hydro"/>
</dbReference>
<dbReference type="PANTHER" id="PTHR23131:SF0">
    <property type="entry name" value="ENDORIBONUCLEASE LACTB2"/>
    <property type="match status" value="1"/>
</dbReference>
<dbReference type="Pfam" id="PF17778">
    <property type="entry name" value="WHD_BLACT"/>
    <property type="match status" value="1"/>
</dbReference>
<dbReference type="InterPro" id="IPR001279">
    <property type="entry name" value="Metallo-B-lactamas"/>
</dbReference>
<dbReference type="Gene3D" id="3.60.15.10">
    <property type="entry name" value="Ribonuclease Z/Hydroxyacylglutathione hydrolase-like"/>
    <property type="match status" value="1"/>
</dbReference>
<organism evidence="2 3">
    <name type="scientific">Paragemmobacter straminiformis</name>
    <dbReference type="NCBI Taxonomy" id="2045119"/>
    <lineage>
        <taxon>Bacteria</taxon>
        <taxon>Pseudomonadati</taxon>
        <taxon>Pseudomonadota</taxon>
        <taxon>Alphaproteobacteria</taxon>
        <taxon>Rhodobacterales</taxon>
        <taxon>Paracoccaceae</taxon>
        <taxon>Paragemmobacter</taxon>
    </lineage>
</organism>
<evidence type="ECO:0000313" key="2">
    <source>
        <dbReference type="EMBL" id="MBC2835163.1"/>
    </source>
</evidence>
<accession>A0A842I6Y4</accession>
<keyword evidence="3" id="KW-1185">Reference proteome</keyword>
<dbReference type="EMBL" id="JACLQD010000002">
    <property type="protein sequence ID" value="MBC2835163.1"/>
    <property type="molecule type" value="Genomic_DNA"/>
</dbReference>
<dbReference type="GO" id="GO:0016787">
    <property type="term" value="F:hydrolase activity"/>
    <property type="evidence" value="ECO:0007669"/>
    <property type="project" value="UniProtKB-KW"/>
</dbReference>
<dbReference type="Gene3D" id="1.10.10.10">
    <property type="entry name" value="Winged helix-like DNA-binding domain superfamily/Winged helix DNA-binding domain"/>
    <property type="match status" value="1"/>
</dbReference>
<comment type="caution">
    <text evidence="2">The sequence shown here is derived from an EMBL/GenBank/DDBJ whole genome shotgun (WGS) entry which is preliminary data.</text>
</comment>
<protein>
    <submittedName>
        <fullName evidence="2">MBL fold metallo-hydrolase</fullName>
    </submittedName>
</protein>
<dbReference type="AlphaFoldDB" id="A0A842I6Y4"/>
<dbReference type="CDD" id="cd16278">
    <property type="entry name" value="metallo-hydrolase-like_MBL-fold"/>
    <property type="match status" value="1"/>
</dbReference>
<name>A0A842I6Y4_9RHOB</name>
<dbReference type="Pfam" id="PF00753">
    <property type="entry name" value="Lactamase_B"/>
    <property type="match status" value="1"/>
</dbReference>
<sequence>MPHMKRPSPMTEIRTLRAPNPSALTGTGTNTYLLGRGDVAVIDPGPASEAHLAAILDSLAAGERITHILVTHPHLDHSALAPRLSAATGAPVLAFGGATAGRSPLMSSLAAAGMAGGGEGLDHSFAPDRHLADGETVAGASWSVTALHTPGHLGAHLCFAAEDVLFSGDHVMGWSTSIVSPPDGDMTDYMNSLRRLASQAWLRLLPGHGEPVETPAERLRALIDHRLQREAQILDALTLGPADATTLTQRVYTDIAPALLPAARRNVLAHLIDLTSKGSVSTPDLLRHDTAFHLS</sequence>
<dbReference type="SUPFAM" id="SSF56281">
    <property type="entry name" value="Metallo-hydrolase/oxidoreductase"/>
    <property type="match status" value="1"/>
</dbReference>
<reference evidence="2 3" key="1">
    <citation type="journal article" date="2017" name="Int. J. Syst. Evol. Microbiol.">
        <title>Gemmobacter straminiformis sp. nov., isolated from an artificial fountain.</title>
        <authorList>
            <person name="Kang J.Y."/>
            <person name="Kim M.J."/>
            <person name="Chun J."/>
            <person name="Son K.P."/>
            <person name="Jahng K.Y."/>
        </authorList>
    </citation>
    <scope>NUCLEOTIDE SEQUENCE [LARGE SCALE GENOMIC DNA]</scope>
    <source>
        <strain evidence="2 3">CAM-8</strain>
    </source>
</reference>
<keyword evidence="2" id="KW-0378">Hydrolase</keyword>
<dbReference type="InterPro" id="IPR036388">
    <property type="entry name" value="WH-like_DNA-bd_sf"/>
</dbReference>
<gene>
    <name evidence="2" type="ORF">H7F16_06560</name>
</gene>
<evidence type="ECO:0000313" key="3">
    <source>
        <dbReference type="Proteomes" id="UP000555411"/>
    </source>
</evidence>